<dbReference type="SUPFAM" id="SSF56059">
    <property type="entry name" value="Glutathione synthetase ATP-binding domain-like"/>
    <property type="match status" value="1"/>
</dbReference>
<dbReference type="Pfam" id="PF14403">
    <property type="entry name" value="CP_ATPgrasp_2"/>
    <property type="match status" value="1"/>
</dbReference>
<organism evidence="3 4">
    <name type="scientific">Rubripirellula lacrimiformis</name>
    <dbReference type="NCBI Taxonomy" id="1930273"/>
    <lineage>
        <taxon>Bacteria</taxon>
        <taxon>Pseudomonadati</taxon>
        <taxon>Planctomycetota</taxon>
        <taxon>Planctomycetia</taxon>
        <taxon>Pirellulales</taxon>
        <taxon>Pirellulaceae</taxon>
        <taxon>Rubripirellula</taxon>
    </lineage>
</organism>
<dbReference type="InterPro" id="IPR007296">
    <property type="entry name" value="DUF403"/>
</dbReference>
<dbReference type="AlphaFoldDB" id="A0A517NE95"/>
<dbReference type="Pfam" id="PF04168">
    <property type="entry name" value="Alpha-E"/>
    <property type="match status" value="1"/>
</dbReference>
<protein>
    <submittedName>
        <fullName evidence="3">Uncharacterized protein</fullName>
    </submittedName>
</protein>
<keyword evidence="4" id="KW-1185">Reference proteome</keyword>
<dbReference type="InterPro" id="IPR051680">
    <property type="entry name" value="ATP-dep_Glu-Cys_Ligase-2"/>
</dbReference>
<dbReference type="RefSeq" id="WP_218933335.1">
    <property type="nucleotide sequence ID" value="NZ_CP036525.1"/>
</dbReference>
<dbReference type="PANTHER" id="PTHR34595">
    <property type="entry name" value="BLR5612 PROTEIN"/>
    <property type="match status" value="1"/>
</dbReference>
<evidence type="ECO:0000259" key="1">
    <source>
        <dbReference type="Pfam" id="PF04168"/>
    </source>
</evidence>
<feature type="domain" description="Circularly permuted ATP-grasp type 2" evidence="2">
    <location>
        <begin position="90"/>
        <end position="465"/>
    </location>
</feature>
<proteinExistence type="predicted"/>
<dbReference type="Gene3D" id="3.40.50.11290">
    <property type="match status" value="1"/>
</dbReference>
<evidence type="ECO:0000313" key="3">
    <source>
        <dbReference type="EMBL" id="QDT05459.1"/>
    </source>
</evidence>
<dbReference type="InterPro" id="IPR025841">
    <property type="entry name" value="CP_ATPgrasp_2"/>
</dbReference>
<dbReference type="Proteomes" id="UP000318538">
    <property type="component" value="Chromosome"/>
</dbReference>
<name>A0A517NE95_9BACT</name>
<sequence>MNATVTSNCSLSDYQPPADRYDECKTADGKIRPSWQLLAAHVEQLGLAGMNERESTIDQLLRENGTTFLVENENEGEGRQNRPWQLSPVPLVIDSESWKKVEAGLAQRTRLLEAVLGDLLGRQRLVKERIVPAELLAANPIFQRAYHGVPSFGGTRLHITATDMARAKDGAWWVVSDRTRAPSGLGYLLENRIITSRVFPRLVRQSNTRRLAHFFESLRVHLRSLAPAMRENPRVALLTPGVDSYREFEDAYLARYLGLTLVQGTDLAVRGGRLNLKTLGGLLSIEVLWRHISDRKCDPLELLPDSTEGVTGLLRAIRGGNLAVANAIGSVMAQIPALMPFLPGANRFFFGEDLKLPSVATYWCGGPKELQYVLDNLDTLAIRGAFAVTGTSPIHPQELSSEARSELVSAIKANPREYIAQERLPHSTTPVWNDGKWQPWHVALRCFQLQTERGVEVLPGALARLSPTERSLGRSAHSGQMAQDCWIASDHPVDSDATLLAPADAKIVLKRSGDELPSRVAEHLFWLGRYAERGEAIARLLRTTLTRLASENELHELPELPRLVAGLAAIGQIEPDYAIAPLEVSMPRLEDMLPASVMDAGQPRGLQSTIGSVIHNAMVVRDRLSIDAYRIIQRAEADLNAPLAERNIGRLIERMNGLIVDLLGFAGVLSESFTRTHAWQFLELGRRLERAYQTAELLSATLVPVGRGERAVCEAVLETSDSLMTYRSRYLNLVRVAPTLDLLVTDETNPRSIRFQLDEICRVLDQLPNSSSSVGLGHDEKLALELVHYLRMADPNDLSESGDADRRIKLQRLLDRMLEVLPELSNVIAARYLIHTGATQSLTGVLPPIIS</sequence>
<reference evidence="3 4" key="1">
    <citation type="submission" date="2019-02" db="EMBL/GenBank/DDBJ databases">
        <title>Deep-cultivation of Planctomycetes and their phenomic and genomic characterization uncovers novel biology.</title>
        <authorList>
            <person name="Wiegand S."/>
            <person name="Jogler M."/>
            <person name="Boedeker C."/>
            <person name="Pinto D."/>
            <person name="Vollmers J."/>
            <person name="Rivas-Marin E."/>
            <person name="Kohn T."/>
            <person name="Peeters S.H."/>
            <person name="Heuer A."/>
            <person name="Rast P."/>
            <person name="Oberbeckmann S."/>
            <person name="Bunk B."/>
            <person name="Jeske O."/>
            <person name="Meyerdierks A."/>
            <person name="Storesund J.E."/>
            <person name="Kallscheuer N."/>
            <person name="Luecker S."/>
            <person name="Lage O.M."/>
            <person name="Pohl T."/>
            <person name="Merkel B.J."/>
            <person name="Hornburger P."/>
            <person name="Mueller R.-W."/>
            <person name="Bruemmer F."/>
            <person name="Labrenz M."/>
            <person name="Spormann A.M."/>
            <person name="Op den Camp H."/>
            <person name="Overmann J."/>
            <person name="Amann R."/>
            <person name="Jetten M.S.M."/>
            <person name="Mascher T."/>
            <person name="Medema M.H."/>
            <person name="Devos D.P."/>
            <person name="Kaster A.-K."/>
            <person name="Ovreas L."/>
            <person name="Rohde M."/>
            <person name="Galperin M.Y."/>
            <person name="Jogler C."/>
        </authorList>
    </citation>
    <scope>NUCLEOTIDE SEQUENCE [LARGE SCALE GENOMIC DNA]</scope>
    <source>
        <strain evidence="3 4">K22_7</strain>
    </source>
</reference>
<evidence type="ECO:0000313" key="4">
    <source>
        <dbReference type="Proteomes" id="UP000318538"/>
    </source>
</evidence>
<dbReference type="KEGG" id="rlc:K227x_38590"/>
<accession>A0A517NE95</accession>
<feature type="domain" description="DUF403" evidence="1">
    <location>
        <begin position="516"/>
        <end position="833"/>
    </location>
</feature>
<dbReference type="EMBL" id="CP036525">
    <property type="protein sequence ID" value="QDT05459.1"/>
    <property type="molecule type" value="Genomic_DNA"/>
</dbReference>
<dbReference type="Gene3D" id="3.30.1490.270">
    <property type="match status" value="1"/>
</dbReference>
<evidence type="ECO:0000259" key="2">
    <source>
        <dbReference type="Pfam" id="PF14403"/>
    </source>
</evidence>
<dbReference type="PANTHER" id="PTHR34595:SF2">
    <property type="entry name" value="BLR2978 PROTEIN"/>
    <property type="match status" value="1"/>
</dbReference>
<gene>
    <name evidence="3" type="ORF">K227x_38590</name>
</gene>